<protein>
    <submittedName>
        <fullName evidence="1">Uncharacterized protein</fullName>
    </submittedName>
</protein>
<feature type="non-terminal residue" evidence="1">
    <location>
        <position position="1"/>
    </location>
</feature>
<dbReference type="AlphaFoldDB" id="A0A0K2T939"/>
<name>A0A0K2T939_LEPSM</name>
<dbReference type="EMBL" id="HACA01004949">
    <property type="protein sequence ID" value="CDW22310.1"/>
    <property type="molecule type" value="Transcribed_RNA"/>
</dbReference>
<evidence type="ECO:0000313" key="1">
    <source>
        <dbReference type="EMBL" id="CDW22310.1"/>
    </source>
</evidence>
<organism evidence="1">
    <name type="scientific">Lepeophtheirus salmonis</name>
    <name type="common">Salmon louse</name>
    <name type="synonym">Caligus salmonis</name>
    <dbReference type="NCBI Taxonomy" id="72036"/>
    <lineage>
        <taxon>Eukaryota</taxon>
        <taxon>Metazoa</taxon>
        <taxon>Ecdysozoa</taxon>
        <taxon>Arthropoda</taxon>
        <taxon>Crustacea</taxon>
        <taxon>Multicrustacea</taxon>
        <taxon>Hexanauplia</taxon>
        <taxon>Copepoda</taxon>
        <taxon>Siphonostomatoida</taxon>
        <taxon>Caligidae</taxon>
        <taxon>Lepeophtheirus</taxon>
    </lineage>
</organism>
<accession>A0A0K2T939</accession>
<reference evidence="1" key="1">
    <citation type="submission" date="2014-05" db="EMBL/GenBank/DDBJ databases">
        <authorList>
            <person name="Chronopoulou M."/>
        </authorList>
    </citation>
    <scope>NUCLEOTIDE SEQUENCE</scope>
    <source>
        <tissue evidence="1">Whole organism</tissue>
    </source>
</reference>
<sequence length="61" mass="7464">CQYQISSIPRICFFSEQGLTHKDKEELSSFWIQIFQENTIISHSWITHSHEFEEWDQHFFS</sequence>
<proteinExistence type="predicted"/>